<dbReference type="Gene3D" id="2.60.40.10">
    <property type="entry name" value="Immunoglobulins"/>
    <property type="match status" value="1"/>
</dbReference>
<evidence type="ECO:0000313" key="2">
    <source>
        <dbReference type="RefSeq" id="XP_012939573.2"/>
    </source>
</evidence>
<sequence length="367" mass="39226">NQCAPKIGYDGQCRFVYENPCAGQLTCDVTSRCKCFSGQYHSGNNLCAPRLAHGAGCANLEDPCQSGLSCVLNYNNFAPKCLCDPIGSSYWNGLSCQSVDWFTASERVSTRGPNLINFIWTVTPEGFVNNYQVVTQSSLQSCLQVQDSKSEPGSSIGVSFTGLRAGVKYLSTLTLVLTATTDYPERSKVVNLPEAWTKPAQPGAVIPGSSTLSVPRTVLKFGPSDGCVAGYSVAVTRQGFAPRSKSVTNDTAVFENLVADTVYTYFITAYNGDNEPGGPRIGSFTTEVAGPGHVSVLSHLSVIATGVVVSWRRPSEPNGNLKGYKVWVTTGGQCVKQFHVQCLDCDVSVCKSPLPSSPVSQYDSTDL</sequence>
<evidence type="ECO:0000313" key="1">
    <source>
        <dbReference type="Proteomes" id="UP000694888"/>
    </source>
</evidence>
<dbReference type="GeneID" id="106012140"/>
<dbReference type="RefSeq" id="XP_012939573.2">
    <property type="nucleotide sequence ID" value="XM_013084119.2"/>
</dbReference>
<protein>
    <submittedName>
        <fullName evidence="2">Uncharacterized protein LOC106012140</fullName>
    </submittedName>
</protein>
<dbReference type="InterPro" id="IPR036116">
    <property type="entry name" value="FN3_sf"/>
</dbReference>
<name>A0ABM1A2K5_APLCA</name>
<keyword evidence="1" id="KW-1185">Reference proteome</keyword>
<dbReference type="Proteomes" id="UP000694888">
    <property type="component" value="Unplaced"/>
</dbReference>
<dbReference type="SUPFAM" id="SSF49265">
    <property type="entry name" value="Fibronectin type III"/>
    <property type="match status" value="1"/>
</dbReference>
<reference evidence="2" key="1">
    <citation type="submission" date="2025-08" db="UniProtKB">
        <authorList>
            <consortium name="RefSeq"/>
        </authorList>
    </citation>
    <scope>IDENTIFICATION</scope>
</reference>
<proteinExistence type="predicted"/>
<accession>A0ABM1A2K5</accession>
<feature type="non-terminal residue" evidence="2">
    <location>
        <position position="367"/>
    </location>
</feature>
<dbReference type="InterPro" id="IPR013783">
    <property type="entry name" value="Ig-like_fold"/>
</dbReference>
<feature type="non-terminal residue" evidence="2">
    <location>
        <position position="1"/>
    </location>
</feature>
<gene>
    <name evidence="2" type="primary">LOC106012140</name>
</gene>
<organism evidence="1 2">
    <name type="scientific">Aplysia californica</name>
    <name type="common">California sea hare</name>
    <dbReference type="NCBI Taxonomy" id="6500"/>
    <lineage>
        <taxon>Eukaryota</taxon>
        <taxon>Metazoa</taxon>
        <taxon>Spiralia</taxon>
        <taxon>Lophotrochozoa</taxon>
        <taxon>Mollusca</taxon>
        <taxon>Gastropoda</taxon>
        <taxon>Heterobranchia</taxon>
        <taxon>Euthyneura</taxon>
        <taxon>Tectipleura</taxon>
        <taxon>Aplysiida</taxon>
        <taxon>Aplysioidea</taxon>
        <taxon>Aplysiidae</taxon>
        <taxon>Aplysia</taxon>
    </lineage>
</organism>